<protein>
    <submittedName>
        <fullName evidence="1">Uncharacterized protein</fullName>
    </submittedName>
</protein>
<organism evidence="1">
    <name type="scientific">Sesamum latifolium</name>
    <dbReference type="NCBI Taxonomy" id="2727402"/>
    <lineage>
        <taxon>Eukaryota</taxon>
        <taxon>Viridiplantae</taxon>
        <taxon>Streptophyta</taxon>
        <taxon>Embryophyta</taxon>
        <taxon>Tracheophyta</taxon>
        <taxon>Spermatophyta</taxon>
        <taxon>Magnoliopsida</taxon>
        <taxon>eudicotyledons</taxon>
        <taxon>Gunneridae</taxon>
        <taxon>Pentapetalae</taxon>
        <taxon>asterids</taxon>
        <taxon>lamiids</taxon>
        <taxon>Lamiales</taxon>
        <taxon>Pedaliaceae</taxon>
        <taxon>Sesamum</taxon>
    </lineage>
</organism>
<dbReference type="Gene3D" id="2.40.70.10">
    <property type="entry name" value="Acid Proteases"/>
    <property type="match status" value="1"/>
</dbReference>
<dbReference type="EMBL" id="JACGWN010000010">
    <property type="protein sequence ID" value="KAL0427542.1"/>
    <property type="molecule type" value="Genomic_DNA"/>
</dbReference>
<gene>
    <name evidence="1" type="ORF">Slati_2929000</name>
</gene>
<dbReference type="PANTHER" id="PTHR33240">
    <property type="entry name" value="OS08G0508500 PROTEIN"/>
    <property type="match status" value="1"/>
</dbReference>
<reference evidence="1" key="2">
    <citation type="journal article" date="2024" name="Plant">
        <title>Genomic evolution and insights into agronomic trait innovations of Sesamum species.</title>
        <authorList>
            <person name="Miao H."/>
            <person name="Wang L."/>
            <person name="Qu L."/>
            <person name="Liu H."/>
            <person name="Sun Y."/>
            <person name="Le M."/>
            <person name="Wang Q."/>
            <person name="Wei S."/>
            <person name="Zheng Y."/>
            <person name="Lin W."/>
            <person name="Duan Y."/>
            <person name="Cao H."/>
            <person name="Xiong S."/>
            <person name="Wang X."/>
            <person name="Wei L."/>
            <person name="Li C."/>
            <person name="Ma Q."/>
            <person name="Ju M."/>
            <person name="Zhao R."/>
            <person name="Li G."/>
            <person name="Mu C."/>
            <person name="Tian Q."/>
            <person name="Mei H."/>
            <person name="Zhang T."/>
            <person name="Gao T."/>
            <person name="Zhang H."/>
        </authorList>
    </citation>
    <scope>NUCLEOTIDE SEQUENCE</scope>
    <source>
        <strain evidence="1">KEN1</strain>
    </source>
</reference>
<proteinExistence type="predicted"/>
<evidence type="ECO:0000313" key="1">
    <source>
        <dbReference type="EMBL" id="KAL0427542.1"/>
    </source>
</evidence>
<dbReference type="AlphaFoldDB" id="A0AAW2VDN2"/>
<accession>A0AAW2VDN2</accession>
<reference evidence="1" key="1">
    <citation type="submission" date="2020-06" db="EMBL/GenBank/DDBJ databases">
        <authorList>
            <person name="Li T."/>
            <person name="Hu X."/>
            <person name="Zhang T."/>
            <person name="Song X."/>
            <person name="Zhang H."/>
            <person name="Dai N."/>
            <person name="Sheng W."/>
            <person name="Hou X."/>
            <person name="Wei L."/>
        </authorList>
    </citation>
    <scope>NUCLEOTIDE SEQUENCE</scope>
    <source>
        <strain evidence="1">KEN1</strain>
        <tissue evidence="1">Leaf</tissue>
    </source>
</reference>
<name>A0AAW2VDN2_9LAMI</name>
<dbReference type="PANTHER" id="PTHR33240:SF8">
    <property type="entry name" value="OS03G0439900 PROTEIN"/>
    <property type="match status" value="1"/>
</dbReference>
<sequence length="125" mass="13700">MFHFGPVDAQGVHLPHNDGLVIFVTLAKNTVQCIFVDSGSSAHVLLYKVCQHIKLGNTPLELVDTSLYDFAGEVVHHLGQILIPLSLGTEPTRKIKMVHFLIVDMPSAYNVILGRPALNDFQAIA</sequence>
<dbReference type="InterPro" id="IPR021109">
    <property type="entry name" value="Peptidase_aspartic_dom_sf"/>
</dbReference>
<comment type="caution">
    <text evidence="1">The sequence shown here is derived from an EMBL/GenBank/DDBJ whole genome shotgun (WGS) entry which is preliminary data.</text>
</comment>